<accession>A0ABZ1B081</accession>
<dbReference type="RefSeq" id="WP_324274070.1">
    <property type="nucleotide sequence ID" value="NZ_CP141261.1"/>
</dbReference>
<dbReference type="Pfam" id="PF03713">
    <property type="entry name" value="DUF305"/>
    <property type="match status" value="1"/>
</dbReference>
<keyword evidence="3" id="KW-1185">Reference proteome</keyword>
<evidence type="ECO:0000259" key="1">
    <source>
        <dbReference type="Pfam" id="PF03713"/>
    </source>
</evidence>
<reference evidence="2 3" key="1">
    <citation type="submission" date="2023-12" db="EMBL/GenBank/DDBJ databases">
        <title>Blastococcus brunescens sp. nov., an actonobacterium isolated from sandstone collected in sahara desert.</title>
        <authorList>
            <person name="Gtari M."/>
            <person name="Ghodhbane F."/>
        </authorList>
    </citation>
    <scope>NUCLEOTIDE SEQUENCE [LARGE SCALE GENOMIC DNA]</scope>
    <source>
        <strain evidence="2 3">BMG 8361</strain>
    </source>
</reference>
<proteinExistence type="predicted"/>
<dbReference type="Gene3D" id="1.20.1260.10">
    <property type="match status" value="1"/>
</dbReference>
<dbReference type="InterPro" id="IPR005183">
    <property type="entry name" value="DUF305_CopM-like"/>
</dbReference>
<sequence length="64" mass="7025">MANLVPERSTDPEVEQLAFDIAETQLNQAGRMQGWLSLWGCRRAAATPWPGCPGTPVTPGTTWR</sequence>
<protein>
    <submittedName>
        <fullName evidence="2">DUF305 domain-containing protein</fullName>
    </submittedName>
</protein>
<dbReference type="Proteomes" id="UP001324287">
    <property type="component" value="Chromosome"/>
</dbReference>
<gene>
    <name evidence="2" type="ORF">U6N30_22750</name>
</gene>
<evidence type="ECO:0000313" key="3">
    <source>
        <dbReference type="Proteomes" id="UP001324287"/>
    </source>
</evidence>
<organism evidence="2 3">
    <name type="scientific">Blastococcus brunescens</name>
    <dbReference type="NCBI Taxonomy" id="1564165"/>
    <lineage>
        <taxon>Bacteria</taxon>
        <taxon>Bacillati</taxon>
        <taxon>Actinomycetota</taxon>
        <taxon>Actinomycetes</taxon>
        <taxon>Geodermatophilales</taxon>
        <taxon>Geodermatophilaceae</taxon>
        <taxon>Blastococcus</taxon>
    </lineage>
</organism>
<feature type="domain" description="DUF305" evidence="1">
    <location>
        <begin position="1"/>
        <end position="47"/>
    </location>
</feature>
<evidence type="ECO:0000313" key="2">
    <source>
        <dbReference type="EMBL" id="WRL62719.1"/>
    </source>
</evidence>
<name>A0ABZ1B081_9ACTN</name>
<dbReference type="InterPro" id="IPR012347">
    <property type="entry name" value="Ferritin-like"/>
</dbReference>
<dbReference type="EMBL" id="CP141261">
    <property type="protein sequence ID" value="WRL62719.1"/>
    <property type="molecule type" value="Genomic_DNA"/>
</dbReference>